<keyword evidence="3" id="KW-1003">Cell membrane</keyword>
<dbReference type="PANTHER" id="PTHR46473:SF10">
    <property type="entry name" value="LD45603P-RELATED"/>
    <property type="match status" value="1"/>
</dbReference>
<keyword evidence="2" id="KW-0813">Transport</keyword>
<comment type="subcellular location">
    <subcellularLocation>
        <location evidence="1">Cell membrane</location>
        <topology evidence="1">Single-pass membrane protein</topology>
    </subcellularLocation>
</comment>
<dbReference type="SUPFAM" id="SSF52058">
    <property type="entry name" value="L domain-like"/>
    <property type="match status" value="1"/>
</dbReference>
<keyword evidence="8 13" id="KW-1133">Transmembrane helix</keyword>
<sequence>MHRTRYGCFDVRLRAFAALLALLAIKTCHVHADECVGTKSDRHRTWMEQFRATSHNWDGILTEDALHLMDNKTEVDLSRQGYREVHWHLSSIVGDGYEIYELDLSYNNVEMLNELTFLKFYSLEMLNLSYNRIMSVGNLTFGSLIRLMDLDLSYNLIHSIEREAFNRLYALESLNLRENCLITINEHQFHFNDHLSSLLIDHNQISFLPSAMFDSLSMVEEVFEIDLSFNNLRKMPYIEAKEIGLLKVDNNHINILFVNRTYNIRALEAHHNDIQDADLFQFNSAEHIDLSHNHLDNIVGLHEMGQLEYLDLSSNNVSKFDYNLKYSIQNIPTLATLRLQNCSLNENNMEGLLKSDSILNLDLSQNDFVRLNISHLAKLRTLQYMSLNFNYLQELIDYEHMSHNFPYLEMISLSFNRWNCSYFDKLFAYLNSTHITTTTDPRDCYINGSHVADSDINESFEPEYTLNQVKRDMNVVKNLGRSMTYFMYGLYYNMRGLNNHTQFLLLRSDRKIEAMQAEMGHLIGMVAFLVAIFAVVLLLGLAFGLHVGYKKWRRNQSVKVVTYSKRSNEFSNGVTVNEVISDNI</sequence>
<evidence type="ECO:0000256" key="5">
    <source>
        <dbReference type="ARBA" id="ARBA00022692"/>
    </source>
</evidence>
<reference evidence="15" key="1">
    <citation type="submission" date="2017-01" db="EMBL/GenBank/DDBJ databases">
        <title>A deep insight into the sialotranscriptome of adult male and female Cluex tarsalis mosquitoes.</title>
        <authorList>
            <person name="Ribeiro J.M."/>
            <person name="Moreira F."/>
            <person name="Bernard K.A."/>
            <person name="Calvo E."/>
        </authorList>
    </citation>
    <scope>NUCLEOTIDE SEQUENCE</scope>
    <source>
        <strain evidence="15">Kern County</strain>
        <tissue evidence="15">Salivary glands</tissue>
    </source>
</reference>
<evidence type="ECO:0000256" key="12">
    <source>
        <dbReference type="ARBA" id="ARBA00023303"/>
    </source>
</evidence>
<dbReference type="EMBL" id="GFDL01000296">
    <property type="protein sequence ID" value="JAV34749.1"/>
    <property type="molecule type" value="Transcribed_RNA"/>
</dbReference>
<keyword evidence="11" id="KW-1015">Disulfide bond</keyword>
<name>A0A1Q3G4Q4_CULTA</name>
<dbReference type="GO" id="GO:0005886">
    <property type="term" value="C:plasma membrane"/>
    <property type="evidence" value="ECO:0007669"/>
    <property type="project" value="UniProtKB-SubCell"/>
</dbReference>
<evidence type="ECO:0000256" key="4">
    <source>
        <dbReference type="ARBA" id="ARBA00022614"/>
    </source>
</evidence>
<evidence type="ECO:0000256" key="3">
    <source>
        <dbReference type="ARBA" id="ARBA00022475"/>
    </source>
</evidence>
<evidence type="ECO:0000256" key="8">
    <source>
        <dbReference type="ARBA" id="ARBA00022989"/>
    </source>
</evidence>
<keyword evidence="4" id="KW-0433">Leucine-rich repeat</keyword>
<evidence type="ECO:0000256" key="10">
    <source>
        <dbReference type="ARBA" id="ARBA00023136"/>
    </source>
</evidence>
<dbReference type="AlphaFoldDB" id="A0A1Q3G4Q4"/>
<evidence type="ECO:0000256" key="13">
    <source>
        <dbReference type="SAM" id="Phobius"/>
    </source>
</evidence>
<keyword evidence="10 13" id="KW-0472">Membrane</keyword>
<accession>A0A1Q3G4Q4</accession>
<dbReference type="Gene3D" id="3.80.10.10">
    <property type="entry name" value="Ribonuclease Inhibitor"/>
    <property type="match status" value="2"/>
</dbReference>
<feature type="transmembrane region" description="Helical" evidence="13">
    <location>
        <begin position="522"/>
        <end position="549"/>
    </location>
</feature>
<keyword evidence="7" id="KW-0677">Repeat</keyword>
<keyword evidence="12" id="KW-0407">Ion channel</keyword>
<protein>
    <submittedName>
        <fullName evidence="15">Putative membrane glycoprotein lig-1</fullName>
    </submittedName>
</protein>
<keyword evidence="9" id="KW-0406">Ion transport</keyword>
<dbReference type="InterPro" id="IPR032675">
    <property type="entry name" value="LRR_dom_sf"/>
</dbReference>
<feature type="chain" id="PRO_5012071978" evidence="14">
    <location>
        <begin position="33"/>
        <end position="584"/>
    </location>
</feature>
<dbReference type="SMART" id="SM00369">
    <property type="entry name" value="LRR_TYP"/>
    <property type="match status" value="5"/>
</dbReference>
<evidence type="ECO:0000256" key="6">
    <source>
        <dbReference type="ARBA" id="ARBA00022729"/>
    </source>
</evidence>
<evidence type="ECO:0000256" key="7">
    <source>
        <dbReference type="ARBA" id="ARBA00022737"/>
    </source>
</evidence>
<keyword evidence="5 13" id="KW-0812">Transmembrane</keyword>
<evidence type="ECO:0000256" key="14">
    <source>
        <dbReference type="SAM" id="SignalP"/>
    </source>
</evidence>
<evidence type="ECO:0000313" key="15">
    <source>
        <dbReference type="EMBL" id="JAV34749.1"/>
    </source>
</evidence>
<evidence type="ECO:0000256" key="11">
    <source>
        <dbReference type="ARBA" id="ARBA00023157"/>
    </source>
</evidence>
<evidence type="ECO:0000256" key="9">
    <source>
        <dbReference type="ARBA" id="ARBA00023065"/>
    </source>
</evidence>
<dbReference type="InterPro" id="IPR051432">
    <property type="entry name" value="KCNMA1_auxiliary"/>
</dbReference>
<keyword evidence="6 14" id="KW-0732">Signal</keyword>
<dbReference type="GO" id="GO:0034220">
    <property type="term" value="P:monoatomic ion transmembrane transport"/>
    <property type="evidence" value="ECO:0007669"/>
    <property type="project" value="UniProtKB-KW"/>
</dbReference>
<organism evidence="15">
    <name type="scientific">Culex tarsalis</name>
    <name type="common">Encephalitis mosquito</name>
    <dbReference type="NCBI Taxonomy" id="7177"/>
    <lineage>
        <taxon>Eukaryota</taxon>
        <taxon>Metazoa</taxon>
        <taxon>Ecdysozoa</taxon>
        <taxon>Arthropoda</taxon>
        <taxon>Hexapoda</taxon>
        <taxon>Insecta</taxon>
        <taxon>Pterygota</taxon>
        <taxon>Neoptera</taxon>
        <taxon>Endopterygota</taxon>
        <taxon>Diptera</taxon>
        <taxon>Nematocera</taxon>
        <taxon>Culicoidea</taxon>
        <taxon>Culicidae</taxon>
        <taxon>Culicinae</taxon>
        <taxon>Culicini</taxon>
        <taxon>Culex</taxon>
        <taxon>Culex</taxon>
    </lineage>
</organism>
<dbReference type="Pfam" id="PF13855">
    <property type="entry name" value="LRR_8"/>
    <property type="match status" value="1"/>
</dbReference>
<dbReference type="InterPro" id="IPR003591">
    <property type="entry name" value="Leu-rich_rpt_typical-subtyp"/>
</dbReference>
<feature type="signal peptide" evidence="14">
    <location>
        <begin position="1"/>
        <end position="32"/>
    </location>
</feature>
<proteinExistence type="predicted"/>
<evidence type="ECO:0000256" key="2">
    <source>
        <dbReference type="ARBA" id="ARBA00022448"/>
    </source>
</evidence>
<dbReference type="InterPro" id="IPR001611">
    <property type="entry name" value="Leu-rich_rpt"/>
</dbReference>
<dbReference type="PANTHER" id="PTHR46473">
    <property type="entry name" value="GH08155P"/>
    <property type="match status" value="1"/>
</dbReference>
<dbReference type="PROSITE" id="PS51450">
    <property type="entry name" value="LRR"/>
    <property type="match status" value="3"/>
</dbReference>
<evidence type="ECO:0000256" key="1">
    <source>
        <dbReference type="ARBA" id="ARBA00004162"/>
    </source>
</evidence>